<dbReference type="Proteomes" id="UP000265566">
    <property type="component" value="Chromosome 1"/>
</dbReference>
<reference evidence="2" key="1">
    <citation type="journal article" date="2018" name="Nat. Plants">
        <title>Whole-genome landscape of Medicago truncatula symbiotic genes.</title>
        <authorList>
            <person name="Pecrix Y."/>
            <person name="Staton S.E."/>
            <person name="Sallet E."/>
            <person name="Lelandais-Briere C."/>
            <person name="Moreau S."/>
            <person name="Carrere S."/>
            <person name="Blein T."/>
            <person name="Jardinaud M.F."/>
            <person name="Latrasse D."/>
            <person name="Zouine M."/>
            <person name="Zahm M."/>
            <person name="Kreplak J."/>
            <person name="Mayjonade B."/>
            <person name="Satge C."/>
            <person name="Perez M."/>
            <person name="Cauet S."/>
            <person name="Marande W."/>
            <person name="Chantry-Darmon C."/>
            <person name="Lopez-Roques C."/>
            <person name="Bouchez O."/>
            <person name="Berard A."/>
            <person name="Debelle F."/>
            <person name="Munos S."/>
            <person name="Bendahmane A."/>
            <person name="Berges H."/>
            <person name="Niebel A."/>
            <person name="Buitink J."/>
            <person name="Frugier F."/>
            <person name="Benhamed M."/>
            <person name="Crespi M."/>
            <person name="Gouzy J."/>
            <person name="Gamas P."/>
        </authorList>
    </citation>
    <scope>NUCLEOTIDE SEQUENCE [LARGE SCALE GENOMIC DNA]</scope>
    <source>
        <strain evidence="2">cv. Jemalong A17</strain>
    </source>
</reference>
<evidence type="ECO:0008006" key="3">
    <source>
        <dbReference type="Google" id="ProtNLM"/>
    </source>
</evidence>
<proteinExistence type="predicted"/>
<evidence type="ECO:0000313" key="1">
    <source>
        <dbReference type="EMBL" id="RHN81843.1"/>
    </source>
</evidence>
<name>A0A396K0H4_MEDTR</name>
<comment type="caution">
    <text evidence="1">The sequence shown here is derived from an EMBL/GenBank/DDBJ whole genome shotgun (WGS) entry which is preliminary data.</text>
</comment>
<evidence type="ECO:0000313" key="2">
    <source>
        <dbReference type="Proteomes" id="UP000265566"/>
    </source>
</evidence>
<sequence>MESKKSSAVENGVIMWNFLLKELDNGVLVQIFKHLDIFESTSAIQRFTEALTKASTVQPVWETLDFSMLKSEFVKTPSEPFVWVNSGSDNTLYNLLFGALKLSQGKIKTLIFHYNLYLTNDQFIHMAVRYVIIYNF</sequence>
<organism evidence="1 2">
    <name type="scientific">Medicago truncatula</name>
    <name type="common">Barrel medic</name>
    <name type="synonym">Medicago tribuloides</name>
    <dbReference type="NCBI Taxonomy" id="3880"/>
    <lineage>
        <taxon>Eukaryota</taxon>
        <taxon>Viridiplantae</taxon>
        <taxon>Streptophyta</taxon>
        <taxon>Embryophyta</taxon>
        <taxon>Tracheophyta</taxon>
        <taxon>Spermatophyta</taxon>
        <taxon>Magnoliopsida</taxon>
        <taxon>eudicotyledons</taxon>
        <taxon>Gunneridae</taxon>
        <taxon>Pentapetalae</taxon>
        <taxon>rosids</taxon>
        <taxon>fabids</taxon>
        <taxon>Fabales</taxon>
        <taxon>Fabaceae</taxon>
        <taxon>Papilionoideae</taxon>
        <taxon>50 kb inversion clade</taxon>
        <taxon>NPAAA clade</taxon>
        <taxon>Hologalegina</taxon>
        <taxon>IRL clade</taxon>
        <taxon>Trifolieae</taxon>
        <taxon>Medicago</taxon>
    </lineage>
</organism>
<dbReference type="EMBL" id="PSQE01000001">
    <property type="protein sequence ID" value="RHN81843.1"/>
    <property type="molecule type" value="Genomic_DNA"/>
</dbReference>
<dbReference type="AlphaFoldDB" id="A0A396K0H4"/>
<protein>
    <recommendedName>
        <fullName evidence="3">F-box domain-containing protein</fullName>
    </recommendedName>
</protein>
<dbReference type="Gramene" id="rna5935">
    <property type="protein sequence ID" value="RHN81843.1"/>
    <property type="gene ID" value="gene5935"/>
</dbReference>
<gene>
    <name evidence="1" type="ORF">MtrunA17_Chr1g0203491</name>
</gene>
<accession>A0A396K0H4</accession>